<feature type="compositionally biased region" description="Gly residues" evidence="2">
    <location>
        <begin position="15"/>
        <end position="24"/>
    </location>
</feature>
<feature type="region of interest" description="Disordered" evidence="2">
    <location>
        <begin position="148"/>
        <end position="168"/>
    </location>
</feature>
<dbReference type="Proteomes" id="UP001500839">
    <property type="component" value="Unassembled WGS sequence"/>
</dbReference>
<sequence length="168" mass="17248">MSEKEETTTSAAGTRPGGDGGRVGGAVTRTADSALASEHGRTSIADVVVSKIAGTATREVSGVYDLGGGASRAVGQLRQRIPGGRASVSQGVSVEVGERQTAIDIDLVVEYGVAIADLASGVRRNVIASVERMTGLEVTEVNITVHDVHLDEDDDGDDGDGEQSTRVE</sequence>
<dbReference type="EMBL" id="BAABKQ010000002">
    <property type="protein sequence ID" value="GAA4824986.1"/>
    <property type="molecule type" value="Genomic_DNA"/>
</dbReference>
<gene>
    <name evidence="3" type="ORF">GCM10023353_37490</name>
    <name evidence="4" type="ORF">GCM10023353_38500</name>
</gene>
<dbReference type="PANTHER" id="PTHR34297:SF3">
    <property type="entry name" value="ALKALINE SHOCK PROTEIN 23"/>
    <property type="match status" value="1"/>
</dbReference>
<reference evidence="4" key="1">
    <citation type="journal article" date="2014" name="Int. J. Syst. Evol. Microbiol.">
        <title>Complete genome of a new Firmicutes species belonging to the dominant human colonic microbiota ('Ruminococcus bicirculans') reveals two chromosomes and a selective capacity to utilize plant glucans.</title>
        <authorList>
            <consortium name="NISC Comparative Sequencing Program"/>
            <person name="Wegmann U."/>
            <person name="Louis P."/>
            <person name="Goesmann A."/>
            <person name="Henrissat B."/>
            <person name="Duncan S.H."/>
            <person name="Flint H.J."/>
        </authorList>
    </citation>
    <scope>NUCLEOTIDE SEQUENCE</scope>
    <source>
        <strain evidence="4">JCM 18542</strain>
    </source>
</reference>
<comment type="caution">
    <text evidence="4">The sequence shown here is derived from an EMBL/GenBank/DDBJ whole genome shotgun (WGS) entry which is preliminary data.</text>
</comment>
<dbReference type="EMBL" id="BAABKQ010000002">
    <property type="protein sequence ID" value="GAA4825675.1"/>
    <property type="molecule type" value="Genomic_DNA"/>
</dbReference>
<reference evidence="4" key="3">
    <citation type="submission" date="2023-12" db="EMBL/GenBank/DDBJ databases">
        <authorList>
            <person name="Sun Q."/>
            <person name="Inoue M."/>
        </authorList>
    </citation>
    <scope>NUCLEOTIDE SEQUENCE</scope>
    <source>
        <strain evidence="4">JCM 18542</strain>
    </source>
</reference>
<dbReference type="InterPro" id="IPR005531">
    <property type="entry name" value="Asp23"/>
</dbReference>
<evidence type="ECO:0000313" key="3">
    <source>
        <dbReference type="EMBL" id="GAA4824986.1"/>
    </source>
</evidence>
<protein>
    <submittedName>
        <fullName evidence="4">Asp23/Gls24 family envelope stress response protein</fullName>
    </submittedName>
</protein>
<keyword evidence="5" id="KW-1185">Reference proteome</keyword>
<name>A0ABP9D5A3_9ACTN</name>
<evidence type="ECO:0000256" key="2">
    <source>
        <dbReference type="SAM" id="MobiDB-lite"/>
    </source>
</evidence>
<organism evidence="4 5">
    <name type="scientific">Tomitella cavernea</name>
    <dbReference type="NCBI Taxonomy" id="1387982"/>
    <lineage>
        <taxon>Bacteria</taxon>
        <taxon>Bacillati</taxon>
        <taxon>Actinomycetota</taxon>
        <taxon>Actinomycetes</taxon>
        <taxon>Mycobacteriales</taxon>
        <taxon>Tomitella</taxon>
    </lineage>
</organism>
<reference evidence="5" key="2">
    <citation type="journal article" date="2019" name="Int. J. Syst. Evol. Microbiol.">
        <title>The Global Catalogue of Microorganisms (GCM) 10K type strain sequencing project: providing services to taxonomists for standard genome sequencing and annotation.</title>
        <authorList>
            <consortium name="The Broad Institute Genomics Platform"/>
            <consortium name="The Broad Institute Genome Sequencing Center for Infectious Disease"/>
            <person name="Wu L."/>
            <person name="Ma J."/>
        </authorList>
    </citation>
    <scope>NUCLEOTIDE SEQUENCE [LARGE SCALE GENOMIC DNA]</scope>
    <source>
        <strain evidence="5">JCM 18542</strain>
    </source>
</reference>
<feature type="compositionally biased region" description="Acidic residues" evidence="2">
    <location>
        <begin position="150"/>
        <end position="161"/>
    </location>
</feature>
<evidence type="ECO:0000256" key="1">
    <source>
        <dbReference type="ARBA" id="ARBA00005721"/>
    </source>
</evidence>
<feature type="region of interest" description="Disordered" evidence="2">
    <location>
        <begin position="1"/>
        <end position="36"/>
    </location>
</feature>
<accession>A0ABP9D5A3</accession>
<comment type="similarity">
    <text evidence="1">Belongs to the asp23 family.</text>
</comment>
<dbReference type="PANTHER" id="PTHR34297">
    <property type="entry name" value="HYPOTHETICAL CYTOSOLIC PROTEIN-RELATED"/>
    <property type="match status" value="1"/>
</dbReference>
<dbReference type="Pfam" id="PF03780">
    <property type="entry name" value="Asp23"/>
    <property type="match status" value="1"/>
</dbReference>
<proteinExistence type="inferred from homology"/>
<dbReference type="RefSeq" id="WP_182348783.1">
    <property type="nucleotide sequence ID" value="NZ_BAABKQ010000002.1"/>
</dbReference>
<evidence type="ECO:0000313" key="4">
    <source>
        <dbReference type="EMBL" id="GAA4825675.1"/>
    </source>
</evidence>
<evidence type="ECO:0000313" key="5">
    <source>
        <dbReference type="Proteomes" id="UP001500839"/>
    </source>
</evidence>